<dbReference type="Proteomes" id="UP000595140">
    <property type="component" value="Unassembled WGS sequence"/>
</dbReference>
<keyword evidence="2" id="KW-1185">Reference proteome</keyword>
<dbReference type="OrthoDB" id="654716at2759"/>
<dbReference type="AlphaFoldDB" id="A0A484KET6"/>
<proteinExistence type="predicted"/>
<dbReference type="EMBL" id="OOIL02000116">
    <property type="protein sequence ID" value="VFQ60632.1"/>
    <property type="molecule type" value="Genomic_DNA"/>
</dbReference>
<dbReference type="PANTHER" id="PTHR33511">
    <property type="entry name" value="OS06G0632400 PROTEIN"/>
    <property type="match status" value="1"/>
</dbReference>
<accession>A0A484KET6</accession>
<evidence type="ECO:0000313" key="2">
    <source>
        <dbReference type="Proteomes" id="UP000595140"/>
    </source>
</evidence>
<reference evidence="1 2" key="1">
    <citation type="submission" date="2018-04" db="EMBL/GenBank/DDBJ databases">
        <authorList>
            <person name="Vogel A."/>
        </authorList>
    </citation>
    <scope>NUCLEOTIDE SEQUENCE [LARGE SCALE GENOMIC DNA]</scope>
</reference>
<sequence>MGKKSTCSFLGLLRFKTKKKARSEEEDYYTREDDDGLVKKAYYKVWPSDEDRVGWVADPEIDAKATAFLNCKRQLFRCVPPDHTDADVVSE</sequence>
<evidence type="ECO:0000313" key="1">
    <source>
        <dbReference type="EMBL" id="VFQ60632.1"/>
    </source>
</evidence>
<gene>
    <name evidence="1" type="ORF">CCAM_LOCUS2408</name>
</gene>
<protein>
    <submittedName>
        <fullName evidence="1">Uncharacterized protein</fullName>
    </submittedName>
</protein>
<organism evidence="1 2">
    <name type="scientific">Cuscuta campestris</name>
    <dbReference type="NCBI Taxonomy" id="132261"/>
    <lineage>
        <taxon>Eukaryota</taxon>
        <taxon>Viridiplantae</taxon>
        <taxon>Streptophyta</taxon>
        <taxon>Embryophyta</taxon>
        <taxon>Tracheophyta</taxon>
        <taxon>Spermatophyta</taxon>
        <taxon>Magnoliopsida</taxon>
        <taxon>eudicotyledons</taxon>
        <taxon>Gunneridae</taxon>
        <taxon>Pentapetalae</taxon>
        <taxon>asterids</taxon>
        <taxon>lamiids</taxon>
        <taxon>Solanales</taxon>
        <taxon>Convolvulaceae</taxon>
        <taxon>Cuscuteae</taxon>
        <taxon>Cuscuta</taxon>
        <taxon>Cuscuta subgen. Grammica</taxon>
        <taxon>Cuscuta sect. Cleistogrammica</taxon>
    </lineage>
</organism>
<name>A0A484KET6_9ASTE</name>